<dbReference type="PROSITE" id="PS50883">
    <property type="entry name" value="EAL"/>
    <property type="match status" value="1"/>
</dbReference>
<keyword evidence="3" id="KW-1185">Reference proteome</keyword>
<dbReference type="SMART" id="SM00052">
    <property type="entry name" value="EAL"/>
    <property type="match status" value="1"/>
</dbReference>
<dbReference type="RefSeq" id="WP_269909003.1">
    <property type="nucleotide sequence ID" value="NZ_JAPFQA010000046.1"/>
</dbReference>
<evidence type="ECO:0000313" key="3">
    <source>
        <dbReference type="Proteomes" id="UP001152178"/>
    </source>
</evidence>
<sequence length="229" mass="24601">HRNGLQPPSSIGAAFDDVELSVLITDRMLDRVLSDVAGWKRDGREVGRIAINAATADFRRGDLAERILEKVTRLGLTASVLELEVTESVLVGQMAGRVGQTLTKLRDAGVTIALDDFGTGYASLTHLQQFPVDVLKIDRSFIDKVSTDTMGSSAVVDALLQMAKAMGITSVAEGIETIAQAEYLVTRGCDLGQGYLFGRPVGRNRVLPLLDDGVGFAARPRPASAMPRY</sequence>
<dbReference type="InterPro" id="IPR050706">
    <property type="entry name" value="Cyclic-di-GMP_PDE-like"/>
</dbReference>
<reference evidence="2" key="1">
    <citation type="submission" date="2022-11" db="EMBL/GenBank/DDBJ databases">
        <authorList>
            <person name="Coimbra C."/>
        </authorList>
    </citation>
    <scope>NUCLEOTIDE SEQUENCE</scope>
    <source>
        <strain evidence="2">Jales19</strain>
    </source>
</reference>
<evidence type="ECO:0000259" key="1">
    <source>
        <dbReference type="PROSITE" id="PS50883"/>
    </source>
</evidence>
<gene>
    <name evidence="2" type="ORF">OOJ09_31820</name>
</gene>
<dbReference type="Pfam" id="PF00563">
    <property type="entry name" value="EAL"/>
    <property type="match status" value="1"/>
</dbReference>
<dbReference type="InterPro" id="IPR035919">
    <property type="entry name" value="EAL_sf"/>
</dbReference>
<feature type="non-terminal residue" evidence="2">
    <location>
        <position position="1"/>
    </location>
</feature>
<dbReference type="Gene3D" id="3.20.20.450">
    <property type="entry name" value="EAL domain"/>
    <property type="match status" value="1"/>
</dbReference>
<dbReference type="Proteomes" id="UP001152178">
    <property type="component" value="Unassembled WGS sequence"/>
</dbReference>
<feature type="domain" description="EAL" evidence="1">
    <location>
        <begin position="1"/>
        <end position="214"/>
    </location>
</feature>
<dbReference type="SUPFAM" id="SSF141868">
    <property type="entry name" value="EAL domain-like"/>
    <property type="match status" value="1"/>
</dbReference>
<accession>A0ABT4R4K0</accession>
<organism evidence="2 3">
    <name type="scientific">Mesorhizobium qingshengii</name>
    <dbReference type="NCBI Taxonomy" id="1165689"/>
    <lineage>
        <taxon>Bacteria</taxon>
        <taxon>Pseudomonadati</taxon>
        <taxon>Pseudomonadota</taxon>
        <taxon>Alphaproteobacteria</taxon>
        <taxon>Hyphomicrobiales</taxon>
        <taxon>Phyllobacteriaceae</taxon>
        <taxon>Mesorhizobium</taxon>
    </lineage>
</organism>
<protein>
    <submittedName>
        <fullName evidence="2">EAL domain-containing protein</fullName>
    </submittedName>
</protein>
<dbReference type="CDD" id="cd01948">
    <property type="entry name" value="EAL"/>
    <property type="match status" value="1"/>
</dbReference>
<comment type="caution">
    <text evidence="2">The sequence shown here is derived from an EMBL/GenBank/DDBJ whole genome shotgun (WGS) entry which is preliminary data.</text>
</comment>
<dbReference type="EMBL" id="JAPFQA010000046">
    <property type="protein sequence ID" value="MCZ8548757.1"/>
    <property type="molecule type" value="Genomic_DNA"/>
</dbReference>
<name>A0ABT4R4K0_9HYPH</name>
<dbReference type="InterPro" id="IPR001633">
    <property type="entry name" value="EAL_dom"/>
</dbReference>
<proteinExistence type="predicted"/>
<dbReference type="PANTHER" id="PTHR33121:SF79">
    <property type="entry name" value="CYCLIC DI-GMP PHOSPHODIESTERASE PDED-RELATED"/>
    <property type="match status" value="1"/>
</dbReference>
<dbReference type="PANTHER" id="PTHR33121">
    <property type="entry name" value="CYCLIC DI-GMP PHOSPHODIESTERASE PDEF"/>
    <property type="match status" value="1"/>
</dbReference>
<evidence type="ECO:0000313" key="2">
    <source>
        <dbReference type="EMBL" id="MCZ8548757.1"/>
    </source>
</evidence>